<name>A0A8T9D4Q9_9STRA</name>
<evidence type="ECO:0008006" key="2">
    <source>
        <dbReference type="Google" id="ProtNLM"/>
    </source>
</evidence>
<dbReference type="EMBL" id="MW853966">
    <property type="protein sequence ID" value="UBA15859.1"/>
    <property type="molecule type" value="Genomic_DNA"/>
</dbReference>
<proteinExistence type="predicted"/>
<geneLocation type="chloroplast" evidence="1"/>
<accession>A0A8T9D4Q9</accession>
<reference evidence="1" key="1">
    <citation type="submission" date="2021-04" db="EMBL/GenBank/DDBJ databases">
        <authorList>
            <person name="He Z."/>
            <person name="Chen Y."/>
            <person name="Chen N."/>
        </authorList>
    </citation>
    <scope>NUCLEOTIDE SEQUENCE</scope>
    <source>
        <strain evidence="1">CNS00097</strain>
    </source>
</reference>
<protein>
    <recommendedName>
        <fullName evidence="2">Pentapeptide repeat-containing protein</fullName>
    </recommendedName>
</protein>
<keyword evidence="1" id="KW-0150">Chloroplast</keyword>
<evidence type="ECO:0000313" key="1">
    <source>
        <dbReference type="EMBL" id="UBA15859.1"/>
    </source>
</evidence>
<dbReference type="Gene3D" id="2.160.20.80">
    <property type="entry name" value="E3 ubiquitin-protein ligase SopA"/>
    <property type="match status" value="1"/>
</dbReference>
<dbReference type="EMBL" id="MW853966">
    <property type="protein sequence ID" value="UBA15804.1"/>
    <property type="molecule type" value="Genomic_DNA"/>
</dbReference>
<gene>
    <name evidence="1" type="primary">orf173</name>
</gene>
<keyword evidence="1" id="KW-0934">Plastid</keyword>
<sequence>MEIIMDNPFEKKKESYPADRIICDKTFDLGQIDVYIEFGILKDMLFKNCVIRVGSANLMRIQNCWFQDCVLEEISIYKVDVHDSVFSNCRFFGGSFSKSDIFNSFLVQCRFSDIIMIDIWCVESFLKDVTFNSETQEWFRPNSILDMIDCKIWRSDQWVSVPGSCDVREFFNL</sequence>
<dbReference type="SUPFAM" id="SSF141571">
    <property type="entry name" value="Pentapeptide repeat-like"/>
    <property type="match status" value="1"/>
</dbReference>
<dbReference type="AlphaFoldDB" id="A0A8T9D4Q9"/>
<organism evidence="1">
    <name type="scientific">Pseudo-nitzschia sp</name>
    <dbReference type="NCBI Taxonomy" id="1804765"/>
    <lineage>
        <taxon>Eukaryota</taxon>
        <taxon>Sar</taxon>
        <taxon>Stramenopiles</taxon>
        <taxon>Ochrophyta</taxon>
        <taxon>Bacillariophyta</taxon>
        <taxon>Bacillariophyceae</taxon>
        <taxon>Bacillariophycidae</taxon>
        <taxon>Bacillariales</taxon>
        <taxon>Bacillariaceae</taxon>
        <taxon>Pseudo-nitzschia</taxon>
    </lineage>
</organism>